<comment type="subunit">
    <text evidence="4 10">The complex is composed of two ATP-binding proteins (PstB), two transmembrane proteins (PstC and PstA) and a solute-binding protein (PstS).</text>
</comment>
<keyword evidence="6 10" id="KW-0592">Phosphate transport</keyword>
<evidence type="ECO:0000256" key="1">
    <source>
        <dbReference type="ARBA" id="ARBA00002841"/>
    </source>
</evidence>
<feature type="compositionally biased region" description="Low complexity" evidence="11">
    <location>
        <begin position="22"/>
        <end position="47"/>
    </location>
</feature>
<evidence type="ECO:0000256" key="8">
    <source>
        <dbReference type="ARBA" id="ARBA00023139"/>
    </source>
</evidence>
<feature type="domain" description="PBP" evidence="12">
    <location>
        <begin position="49"/>
        <end position="305"/>
    </location>
</feature>
<evidence type="ECO:0000259" key="12">
    <source>
        <dbReference type="Pfam" id="PF12849"/>
    </source>
</evidence>
<dbReference type="CDD" id="cd13654">
    <property type="entry name" value="PBP2_phosphate_like_2"/>
    <property type="match status" value="1"/>
</dbReference>
<comment type="subcellular location">
    <subcellularLocation>
        <location evidence="2 10">Cell membrane</location>
        <topology evidence="2 10">Lipid-anchor</topology>
    </subcellularLocation>
</comment>
<dbReference type="GO" id="GO:0005886">
    <property type="term" value="C:plasma membrane"/>
    <property type="evidence" value="ECO:0007669"/>
    <property type="project" value="UniProtKB-SubCell"/>
</dbReference>
<dbReference type="NCBIfam" id="TIGR02136">
    <property type="entry name" value="ptsS_2"/>
    <property type="match status" value="1"/>
</dbReference>
<evidence type="ECO:0000313" key="14">
    <source>
        <dbReference type="Proteomes" id="UP000198571"/>
    </source>
</evidence>
<proteinExistence type="inferred from homology"/>
<evidence type="ECO:0000256" key="2">
    <source>
        <dbReference type="ARBA" id="ARBA00004193"/>
    </source>
</evidence>
<accession>A0A1H9T7E4</accession>
<dbReference type="InterPro" id="IPR011862">
    <property type="entry name" value="Phos-bd"/>
</dbReference>
<keyword evidence="7 10" id="KW-0732">Signal</keyword>
<gene>
    <name evidence="13" type="ORF">SAMN05518684_105153</name>
</gene>
<reference evidence="14" key="1">
    <citation type="submission" date="2016-10" db="EMBL/GenBank/DDBJ databases">
        <authorList>
            <person name="Varghese N."/>
            <person name="Submissions S."/>
        </authorList>
    </citation>
    <scope>NUCLEOTIDE SEQUENCE [LARGE SCALE GENOMIC DNA]</scope>
    <source>
        <strain evidence="14">S9</strain>
    </source>
</reference>
<dbReference type="AlphaFoldDB" id="A0A1H9T7E4"/>
<dbReference type="InterPro" id="IPR024370">
    <property type="entry name" value="PBP_domain"/>
</dbReference>
<feature type="chain" id="PRO_5039753306" description="Phosphate-binding protein" evidence="10">
    <location>
        <begin position="22"/>
        <end position="336"/>
    </location>
</feature>
<dbReference type="EMBL" id="FOGT01000005">
    <property type="protein sequence ID" value="SER92884.1"/>
    <property type="molecule type" value="Genomic_DNA"/>
</dbReference>
<keyword evidence="10" id="KW-0472">Membrane</keyword>
<dbReference type="GO" id="GO:0006817">
    <property type="term" value="P:phosphate ion transport"/>
    <property type="evidence" value="ECO:0007669"/>
    <property type="project" value="UniProtKB-UniRule"/>
</dbReference>
<dbReference type="PANTHER" id="PTHR30570">
    <property type="entry name" value="PERIPLASMIC PHOSPHATE BINDING COMPONENT OF PHOSPHATE ABC TRANSPORTER"/>
    <property type="match status" value="1"/>
</dbReference>
<sequence>MKKLKLSLMLTGLLAVASACGGNESSEAGGNNNDNESNGGNNNAGNSETEELSGSVQIDGSGTVYPLLSRIAEEYMVNEQQGVSVEVSRAGTSAGMQRFINGETDLSNASRTIKEEELQGLEENGIETQEFKVALDGMTIVIHPDNDWATEMTEEEVTDLFISGKYADDDNVLWSDVRDDWPDEEVNFYGPNENHGTYEFFVEVLLDEQDLVDGINLQQDYSTLVELVSDDENSIGFFGFGYYINNDDKLGVVSVDFGDGPVAPSLDTIAEDGDYAPFTRPVFTNLSIDAAKEKPEVKDFAKYIFEVADDLAGETGFAPLPEEELNSYIEEIDEIE</sequence>
<dbReference type="PROSITE" id="PS51257">
    <property type="entry name" value="PROKAR_LIPOPROTEIN"/>
    <property type="match status" value="1"/>
</dbReference>
<dbReference type="OrthoDB" id="9790048at2"/>
<feature type="region of interest" description="Disordered" evidence="11">
    <location>
        <begin position="22"/>
        <end position="58"/>
    </location>
</feature>
<evidence type="ECO:0000256" key="10">
    <source>
        <dbReference type="RuleBase" id="RU367119"/>
    </source>
</evidence>
<evidence type="ECO:0000256" key="7">
    <source>
        <dbReference type="ARBA" id="ARBA00022729"/>
    </source>
</evidence>
<keyword evidence="8 10" id="KW-0564">Palmitate</keyword>
<keyword evidence="14" id="KW-1185">Reference proteome</keyword>
<dbReference type="Pfam" id="PF12849">
    <property type="entry name" value="PBP_like_2"/>
    <property type="match status" value="1"/>
</dbReference>
<feature type="signal peptide" evidence="10">
    <location>
        <begin position="1"/>
        <end position="21"/>
    </location>
</feature>
<dbReference type="Gene3D" id="3.40.190.10">
    <property type="entry name" value="Periplasmic binding protein-like II"/>
    <property type="match status" value="2"/>
</dbReference>
<evidence type="ECO:0000256" key="4">
    <source>
        <dbReference type="ARBA" id="ARBA00011529"/>
    </source>
</evidence>
<keyword evidence="9 10" id="KW-0449">Lipoprotein</keyword>
<dbReference type="RefSeq" id="WP_093049856.1">
    <property type="nucleotide sequence ID" value="NZ_FOGT01000005.1"/>
</dbReference>
<dbReference type="GO" id="GO:0042301">
    <property type="term" value="F:phosphate ion binding"/>
    <property type="evidence" value="ECO:0007669"/>
    <property type="project" value="UniProtKB-UniRule"/>
</dbReference>
<dbReference type="InterPro" id="IPR050811">
    <property type="entry name" value="Phosphate_ABC_transporter"/>
</dbReference>
<name>A0A1H9T7E4_9BACI</name>
<dbReference type="STRING" id="1601833.SAMN05518684_105153"/>
<organism evidence="13 14">
    <name type="scientific">Salipaludibacillus aurantiacus</name>
    <dbReference type="NCBI Taxonomy" id="1601833"/>
    <lineage>
        <taxon>Bacteria</taxon>
        <taxon>Bacillati</taxon>
        <taxon>Bacillota</taxon>
        <taxon>Bacilli</taxon>
        <taxon>Bacillales</taxon>
        <taxon>Bacillaceae</taxon>
    </lineage>
</organism>
<evidence type="ECO:0000313" key="13">
    <source>
        <dbReference type="EMBL" id="SER92884.1"/>
    </source>
</evidence>
<evidence type="ECO:0000256" key="9">
    <source>
        <dbReference type="ARBA" id="ARBA00023288"/>
    </source>
</evidence>
<dbReference type="PANTHER" id="PTHR30570:SF1">
    <property type="entry name" value="PHOSPHATE-BINDING PROTEIN PSTS"/>
    <property type="match status" value="1"/>
</dbReference>
<comment type="function">
    <text evidence="10">Involved in the system for phosphate transport across the cytoplasmic membrane.</text>
</comment>
<dbReference type="Proteomes" id="UP000198571">
    <property type="component" value="Unassembled WGS sequence"/>
</dbReference>
<evidence type="ECO:0000256" key="6">
    <source>
        <dbReference type="ARBA" id="ARBA00022592"/>
    </source>
</evidence>
<keyword evidence="5 10" id="KW-0813">Transport</keyword>
<keyword evidence="10" id="KW-1003">Cell membrane</keyword>
<comment type="function">
    <text evidence="1">Part of the ABC transporter complex PstSACB involved in phosphate import.</text>
</comment>
<dbReference type="SUPFAM" id="SSF53850">
    <property type="entry name" value="Periplasmic binding protein-like II"/>
    <property type="match status" value="1"/>
</dbReference>
<comment type="similarity">
    <text evidence="3 10">Belongs to the PstS family.</text>
</comment>
<evidence type="ECO:0000256" key="3">
    <source>
        <dbReference type="ARBA" id="ARBA00008725"/>
    </source>
</evidence>
<evidence type="ECO:0000256" key="11">
    <source>
        <dbReference type="SAM" id="MobiDB-lite"/>
    </source>
</evidence>
<evidence type="ECO:0000256" key="5">
    <source>
        <dbReference type="ARBA" id="ARBA00022448"/>
    </source>
</evidence>
<protein>
    <recommendedName>
        <fullName evidence="10">Phosphate-binding protein</fullName>
    </recommendedName>
</protein>